<feature type="binding site" evidence="11">
    <location>
        <position position="108"/>
    </location>
    <ligand>
        <name>ATP</name>
        <dbReference type="ChEBI" id="CHEBI:30616"/>
    </ligand>
</feature>
<evidence type="ECO:0000256" key="9">
    <source>
        <dbReference type="ARBA" id="ARBA00023141"/>
    </source>
</evidence>
<dbReference type="PANTHER" id="PTHR21087:SF16">
    <property type="entry name" value="SHIKIMATE KINASE 1, CHLOROPLASTIC"/>
    <property type="match status" value="1"/>
</dbReference>
<dbReference type="EC" id="2.7.1.71" evidence="3 11"/>
<dbReference type="InterPro" id="IPR023000">
    <property type="entry name" value="Shikimate_kinase_CS"/>
</dbReference>
<evidence type="ECO:0000256" key="11">
    <source>
        <dbReference type="HAMAP-Rule" id="MF_00109"/>
    </source>
</evidence>
<comment type="cofactor">
    <cofactor evidence="11">
        <name>Mg(2+)</name>
        <dbReference type="ChEBI" id="CHEBI:18420"/>
    </cofactor>
    <text evidence="11">Binds 1 Mg(2+) ion per subunit.</text>
</comment>
<keyword evidence="11" id="KW-0479">Metal-binding</keyword>
<keyword evidence="13" id="KW-1185">Reference proteome</keyword>
<reference evidence="12 13" key="1">
    <citation type="submission" date="2016-10" db="EMBL/GenBank/DDBJ databases">
        <authorList>
            <person name="Varghese N."/>
            <person name="Submissions S."/>
        </authorList>
    </citation>
    <scope>NUCLEOTIDE SEQUENCE [LARGE SCALE GENOMIC DNA]</scope>
    <source>
        <strain evidence="12 13">DSM 1361</strain>
    </source>
</reference>
<keyword evidence="11" id="KW-0460">Magnesium</keyword>
<dbReference type="EMBL" id="FOXF01000008">
    <property type="protein sequence ID" value="SFP19019.1"/>
    <property type="molecule type" value="Genomic_DNA"/>
</dbReference>
<feature type="binding site" evidence="11">
    <location>
        <position position="48"/>
    </location>
    <ligand>
        <name>substrate</name>
    </ligand>
</feature>
<comment type="caution">
    <text evidence="11">Lacks conserved residue(s) required for the propagation of feature annotation.</text>
</comment>
<evidence type="ECO:0000313" key="12">
    <source>
        <dbReference type="EMBL" id="SFP19019.1"/>
    </source>
</evidence>
<dbReference type="GO" id="GO:0009073">
    <property type="term" value="P:aromatic amino acid family biosynthetic process"/>
    <property type="evidence" value="ECO:0007669"/>
    <property type="project" value="UniProtKB-KW"/>
</dbReference>
<dbReference type="GO" id="GO:0005524">
    <property type="term" value="F:ATP binding"/>
    <property type="evidence" value="ECO:0007669"/>
    <property type="project" value="UniProtKB-UniRule"/>
</dbReference>
<keyword evidence="6 11" id="KW-0547">Nucleotide-binding</keyword>
<dbReference type="GO" id="GO:0000287">
    <property type="term" value="F:magnesium ion binding"/>
    <property type="evidence" value="ECO:0007669"/>
    <property type="project" value="UniProtKB-UniRule"/>
</dbReference>
<dbReference type="HAMAP" id="MF_00109">
    <property type="entry name" value="Shikimate_kinase"/>
    <property type="match status" value="1"/>
</dbReference>
<feature type="binding site" evidence="11">
    <location>
        <begin position="2"/>
        <end position="7"/>
    </location>
    <ligand>
        <name>ATP</name>
        <dbReference type="ChEBI" id="CHEBI:30616"/>
    </ligand>
</feature>
<dbReference type="Gene3D" id="3.40.50.300">
    <property type="entry name" value="P-loop containing nucleotide triphosphate hydrolases"/>
    <property type="match status" value="1"/>
</dbReference>
<evidence type="ECO:0000256" key="7">
    <source>
        <dbReference type="ARBA" id="ARBA00022777"/>
    </source>
</evidence>
<dbReference type="PROSITE" id="PS01128">
    <property type="entry name" value="SHIKIMATE_KINASE"/>
    <property type="match status" value="1"/>
</dbReference>
<evidence type="ECO:0000256" key="4">
    <source>
        <dbReference type="ARBA" id="ARBA00022605"/>
    </source>
</evidence>
<dbReference type="InterPro" id="IPR027417">
    <property type="entry name" value="P-loop_NTPase"/>
</dbReference>
<dbReference type="Proteomes" id="UP000243745">
    <property type="component" value="Unassembled WGS sequence"/>
</dbReference>
<organism evidence="12 13">
    <name type="scientific">Ruminobacter amylophilus</name>
    <dbReference type="NCBI Taxonomy" id="867"/>
    <lineage>
        <taxon>Bacteria</taxon>
        <taxon>Pseudomonadati</taxon>
        <taxon>Pseudomonadota</taxon>
        <taxon>Gammaproteobacteria</taxon>
        <taxon>Aeromonadales</taxon>
        <taxon>Succinivibrionaceae</taxon>
        <taxon>Ruminobacter</taxon>
    </lineage>
</organism>
<evidence type="ECO:0000256" key="2">
    <source>
        <dbReference type="ARBA" id="ARBA00006997"/>
    </source>
</evidence>
<comment type="similarity">
    <text evidence="2 11">Belongs to the shikimate kinase family.</text>
</comment>
<keyword evidence="11" id="KW-0963">Cytoplasm</keyword>
<feature type="binding site" evidence="11">
    <location>
        <position position="127"/>
    </location>
    <ligand>
        <name>substrate</name>
    </ligand>
</feature>
<dbReference type="NCBIfam" id="NF003456">
    <property type="entry name" value="PRK05057.1"/>
    <property type="match status" value="1"/>
</dbReference>
<keyword evidence="9 11" id="KW-0057">Aromatic amino acid biosynthesis</keyword>
<comment type="catalytic activity">
    <reaction evidence="10 11">
        <text>shikimate + ATP = 3-phosphoshikimate + ADP + H(+)</text>
        <dbReference type="Rhea" id="RHEA:13121"/>
        <dbReference type="ChEBI" id="CHEBI:15378"/>
        <dbReference type="ChEBI" id="CHEBI:30616"/>
        <dbReference type="ChEBI" id="CHEBI:36208"/>
        <dbReference type="ChEBI" id="CHEBI:145989"/>
        <dbReference type="ChEBI" id="CHEBI:456216"/>
        <dbReference type="EC" id="2.7.1.71"/>
    </reaction>
</comment>
<comment type="subunit">
    <text evidence="11">Monomer.</text>
</comment>
<evidence type="ECO:0000256" key="10">
    <source>
        <dbReference type="ARBA" id="ARBA00048567"/>
    </source>
</evidence>
<keyword evidence="4 11" id="KW-0028">Amino-acid biosynthesis</keyword>
<comment type="subcellular location">
    <subcellularLocation>
        <location evidence="11">Cytoplasm</location>
    </subcellularLocation>
</comment>
<dbReference type="GO" id="GO:0005829">
    <property type="term" value="C:cytosol"/>
    <property type="evidence" value="ECO:0007669"/>
    <property type="project" value="TreeGrafter"/>
</dbReference>
<dbReference type="SUPFAM" id="SSF52540">
    <property type="entry name" value="P-loop containing nucleoside triphosphate hydrolases"/>
    <property type="match status" value="1"/>
</dbReference>
<evidence type="ECO:0000256" key="1">
    <source>
        <dbReference type="ARBA" id="ARBA00004842"/>
    </source>
</evidence>
<evidence type="ECO:0000256" key="5">
    <source>
        <dbReference type="ARBA" id="ARBA00022679"/>
    </source>
</evidence>
<keyword evidence="5 11" id="KW-0808">Transferase</keyword>
<keyword evidence="8 11" id="KW-0067">ATP-binding</keyword>
<feature type="binding site" evidence="11">
    <location>
        <position position="6"/>
    </location>
    <ligand>
        <name>Mg(2+)</name>
        <dbReference type="ChEBI" id="CHEBI:18420"/>
    </ligand>
</feature>
<gene>
    <name evidence="11" type="primary">aroK</name>
    <name evidence="12" type="ORF">SAMN02910344_00674</name>
</gene>
<accession>A0A662ZFN2</accession>
<dbReference type="InterPro" id="IPR000623">
    <property type="entry name" value="Shikimate_kinase/TSH1"/>
</dbReference>
<dbReference type="Pfam" id="PF01202">
    <property type="entry name" value="SKI"/>
    <property type="match status" value="1"/>
</dbReference>
<evidence type="ECO:0000313" key="13">
    <source>
        <dbReference type="Proteomes" id="UP000243745"/>
    </source>
</evidence>
<dbReference type="CDD" id="cd00464">
    <property type="entry name" value="SK"/>
    <property type="match status" value="1"/>
</dbReference>
<dbReference type="GO" id="GO:0004765">
    <property type="term" value="F:shikimate kinase activity"/>
    <property type="evidence" value="ECO:0007669"/>
    <property type="project" value="UniProtKB-UniRule"/>
</dbReference>
<dbReference type="GO" id="GO:0008652">
    <property type="term" value="P:amino acid biosynthetic process"/>
    <property type="evidence" value="ECO:0007669"/>
    <property type="project" value="UniProtKB-KW"/>
</dbReference>
<evidence type="ECO:0000256" key="3">
    <source>
        <dbReference type="ARBA" id="ARBA00012154"/>
    </source>
</evidence>
<dbReference type="AlphaFoldDB" id="A0A662ZFN2"/>
<dbReference type="PANTHER" id="PTHR21087">
    <property type="entry name" value="SHIKIMATE KINASE"/>
    <property type="match status" value="1"/>
</dbReference>
<protein>
    <recommendedName>
        <fullName evidence="3 11">Shikimate kinase</fullName>
        <shortName evidence="11">SK</shortName>
        <ecNumber evidence="3 11">2.7.1.71</ecNumber>
    </recommendedName>
</protein>
<name>A0A662ZFN2_9GAMM</name>
<dbReference type="InterPro" id="IPR031322">
    <property type="entry name" value="Shikimate/glucono_kinase"/>
</dbReference>
<dbReference type="UniPathway" id="UPA00053">
    <property type="reaction ID" value="UER00088"/>
</dbReference>
<comment type="function">
    <text evidence="11">Catalyzes the specific phosphorylation of the 3-hydroxyl group of shikimic acid using ATP as a cosubstrate.</text>
</comment>
<feature type="binding site" evidence="11">
    <location>
        <position position="70"/>
    </location>
    <ligand>
        <name>substrate</name>
    </ligand>
</feature>
<feature type="binding site" evidence="11">
    <location>
        <position position="24"/>
    </location>
    <ligand>
        <name>substrate</name>
    </ligand>
</feature>
<keyword evidence="7 11" id="KW-0418">Kinase</keyword>
<proteinExistence type="inferred from homology"/>
<evidence type="ECO:0000256" key="8">
    <source>
        <dbReference type="ARBA" id="ARBA00022840"/>
    </source>
</evidence>
<dbReference type="PRINTS" id="PR01100">
    <property type="entry name" value="SHIKIMTKNASE"/>
</dbReference>
<sequence length="163" mass="18182">MGAGKSTIGKILSELTSLPLIDSDTEIEKRTGADISWVFDVEGEEGFRKREEVVIDELTQKKGIILATGGGAVKNSNNRKALSSRGVVVYLKTSVDKQYQRTCRDTRRPLLNNSDPLGTLTRLMAEREPLYMEVADIVVETDQYSAKQIALQIVDKFDELKDM</sequence>
<dbReference type="GO" id="GO:0009423">
    <property type="term" value="P:chorismate biosynthetic process"/>
    <property type="evidence" value="ECO:0007669"/>
    <property type="project" value="UniProtKB-UniRule"/>
</dbReference>
<evidence type="ECO:0000256" key="6">
    <source>
        <dbReference type="ARBA" id="ARBA00022741"/>
    </source>
</evidence>
<comment type="pathway">
    <text evidence="1 11">Metabolic intermediate biosynthesis; chorismate biosynthesis; chorismate from D-erythrose 4-phosphate and phosphoenolpyruvate: step 5/7.</text>
</comment>